<protein>
    <submittedName>
        <fullName evidence="1">TerL</fullName>
    </submittedName>
</protein>
<dbReference type="Proteomes" id="UP000829384">
    <property type="component" value="Unassembled WGS sequence"/>
</dbReference>
<gene>
    <name evidence="1" type="ORF">H9J30_11900</name>
</gene>
<organism evidence="1 2">
    <name type="scientific">Shewanella cutis</name>
    <dbReference type="NCBI Taxonomy" id="2766780"/>
    <lineage>
        <taxon>Bacteria</taxon>
        <taxon>Pseudomonadati</taxon>
        <taxon>Pseudomonadota</taxon>
        <taxon>Gammaproteobacteria</taxon>
        <taxon>Alteromonadales</taxon>
        <taxon>Shewanellaceae</taxon>
        <taxon>Shewanella</taxon>
    </lineage>
</organism>
<evidence type="ECO:0000313" key="2">
    <source>
        <dbReference type="Proteomes" id="UP000829384"/>
    </source>
</evidence>
<reference evidence="1 2" key="1">
    <citation type="submission" date="2020-08" db="EMBL/GenBank/DDBJ databases">
        <title>Whole genome sequence of Shewanella sp strain PS-2.</title>
        <authorList>
            <person name="Das S.K."/>
        </authorList>
    </citation>
    <scope>NUCLEOTIDE SEQUENCE [LARGE SCALE GENOMIC DNA]</scope>
    <source>
        <strain evidence="1 2">PS-2</strain>
    </source>
</reference>
<proteinExistence type="predicted"/>
<accession>A0ABS9QW89</accession>
<dbReference type="Gene3D" id="3.40.50.300">
    <property type="entry name" value="P-loop containing nucleotide triphosphate hydrolases"/>
    <property type="match status" value="1"/>
</dbReference>
<sequence length="500" mass="56237">MSEQTTYEFHVAAQGDVLEQYITARGRNTFIMGPIGSGKTYGSAMRVFDQMCEQAPNSFGVRKSRFVAVRNTYPDLKGTTIKDWCDLYHNEDCQLGKFNQDFPPTHYLDFDLEDGTRVKAELVFLALDRPDAVRKLRGLQVTGFWLNEVKELSKAIVDMCDGRHGRYPSAAEGGPSWHGMIGDTNAPDDDHWYYELAEESHPEGWLFLRQPGGVIEVTVGKGEHAVTKWIANPNAENLANLPDGYYINQVQGKADDWIKINLANQYGTVATGQPIYKGQWNDVLHINNNKLLPIKSHGDLLIGFDFGRTPAAIIGHLTPLGKLRVLREYVSENMGVRSFMDFLVPELKREFPAYSKADMQAFCDPSGWGKSGNDENSPIEIINMEYGITAYATTSNKPENRWEAVRFFLTKKIDNQCAFEMSADCKTLRKGFNGGYQLRRIQVAGDARYTSVADKNKYSHPHDALQYLAQGAQGEVDYERTEQLRQTSEQTAAADSLTGY</sequence>
<dbReference type="EMBL" id="JACSDI010000007">
    <property type="protein sequence ID" value="MCG9964614.1"/>
    <property type="molecule type" value="Genomic_DNA"/>
</dbReference>
<dbReference type="RefSeq" id="WP_240131232.1">
    <property type="nucleotide sequence ID" value="NZ_JACSDI010000007.1"/>
</dbReference>
<dbReference type="InterPro" id="IPR027417">
    <property type="entry name" value="P-loop_NTPase"/>
</dbReference>
<comment type="caution">
    <text evidence="1">The sequence shown here is derived from an EMBL/GenBank/DDBJ whole genome shotgun (WGS) entry which is preliminary data.</text>
</comment>
<keyword evidence="2" id="KW-1185">Reference proteome</keyword>
<evidence type="ECO:0000313" key="1">
    <source>
        <dbReference type="EMBL" id="MCG9964614.1"/>
    </source>
</evidence>
<name>A0ABS9QW89_9GAMM</name>